<evidence type="ECO:0000313" key="2">
    <source>
        <dbReference type="EMBL" id="KAG0457843.1"/>
    </source>
</evidence>
<feature type="region of interest" description="Disordered" evidence="1">
    <location>
        <begin position="32"/>
        <end position="56"/>
    </location>
</feature>
<protein>
    <submittedName>
        <fullName evidence="3">Uncharacterized protein</fullName>
    </submittedName>
</protein>
<evidence type="ECO:0000256" key="1">
    <source>
        <dbReference type="SAM" id="MobiDB-lite"/>
    </source>
</evidence>
<feature type="compositionally biased region" description="Polar residues" evidence="1">
    <location>
        <begin position="40"/>
        <end position="49"/>
    </location>
</feature>
<keyword evidence="4" id="KW-1185">Reference proteome</keyword>
<gene>
    <name evidence="3" type="ORF">HPP92_022704</name>
    <name evidence="2" type="ORF">HPP92_023000</name>
</gene>
<dbReference type="AlphaFoldDB" id="A0A835PSM9"/>
<comment type="caution">
    <text evidence="3">The sequence shown here is derived from an EMBL/GenBank/DDBJ whole genome shotgun (WGS) entry which is preliminary data.</text>
</comment>
<dbReference type="EMBL" id="JADCNL010000012">
    <property type="protein sequence ID" value="KAG0457843.1"/>
    <property type="molecule type" value="Genomic_DNA"/>
</dbReference>
<organism evidence="3 5">
    <name type="scientific">Vanilla planifolia</name>
    <name type="common">Vanilla</name>
    <dbReference type="NCBI Taxonomy" id="51239"/>
    <lineage>
        <taxon>Eukaryota</taxon>
        <taxon>Viridiplantae</taxon>
        <taxon>Streptophyta</taxon>
        <taxon>Embryophyta</taxon>
        <taxon>Tracheophyta</taxon>
        <taxon>Spermatophyta</taxon>
        <taxon>Magnoliopsida</taxon>
        <taxon>Liliopsida</taxon>
        <taxon>Asparagales</taxon>
        <taxon>Orchidaceae</taxon>
        <taxon>Vanilloideae</taxon>
        <taxon>Vanilleae</taxon>
        <taxon>Vanilla</taxon>
    </lineage>
</organism>
<dbReference type="Proteomes" id="UP000636800">
    <property type="component" value="Chromosome 12"/>
</dbReference>
<accession>A0A835PSM9</accession>
<evidence type="ECO:0000313" key="4">
    <source>
        <dbReference type="Proteomes" id="UP000636800"/>
    </source>
</evidence>
<evidence type="ECO:0000313" key="3">
    <source>
        <dbReference type="EMBL" id="KAG0459576.1"/>
    </source>
</evidence>
<evidence type="ECO:0000313" key="5">
    <source>
        <dbReference type="Proteomes" id="UP000639772"/>
    </source>
</evidence>
<dbReference type="Proteomes" id="UP000639772">
    <property type="component" value="Chromosome 12"/>
</dbReference>
<reference evidence="4 5" key="1">
    <citation type="journal article" date="2020" name="Nat. Food">
        <title>A phased Vanilla planifolia genome enables genetic improvement of flavour and production.</title>
        <authorList>
            <person name="Hasing T."/>
            <person name="Tang H."/>
            <person name="Brym M."/>
            <person name="Khazi F."/>
            <person name="Huang T."/>
            <person name="Chambers A.H."/>
        </authorList>
    </citation>
    <scope>NUCLEOTIDE SEQUENCE [LARGE SCALE GENOMIC DNA]</scope>
    <source>
        <tissue evidence="3">Leaf</tissue>
    </source>
</reference>
<proteinExistence type="predicted"/>
<name>A0A835PSM9_VANPL</name>
<dbReference type="EMBL" id="JADCNM010000012">
    <property type="protein sequence ID" value="KAG0459576.1"/>
    <property type="molecule type" value="Genomic_DNA"/>
</dbReference>
<sequence>MANVILRLNLGTRSVREKLSFCQAGWNGEMPGKAAEKSALGQSATKANGGSNGRKEREVLVGDAAEAYHPGTEEMRIRAVQSRVQSSPPPSDASGQAVAVFPFFAGFLSSWSEKRRPRRGRRVAAATRIQTRPRLSSLNGGALL</sequence>